<evidence type="ECO:0000256" key="1">
    <source>
        <dbReference type="SAM" id="MobiDB-lite"/>
    </source>
</evidence>
<organism evidence="2">
    <name type="scientific">marine sediment metagenome</name>
    <dbReference type="NCBI Taxonomy" id="412755"/>
    <lineage>
        <taxon>unclassified sequences</taxon>
        <taxon>metagenomes</taxon>
        <taxon>ecological metagenomes</taxon>
    </lineage>
</organism>
<name>X1FM68_9ZZZZ</name>
<sequence length="31" mass="3677">YAKELFNLVPPKDEKDEGKDKNKDKDKEKKV</sequence>
<feature type="non-terminal residue" evidence="2">
    <location>
        <position position="1"/>
    </location>
</feature>
<feature type="compositionally biased region" description="Basic and acidic residues" evidence="1">
    <location>
        <begin position="11"/>
        <end position="31"/>
    </location>
</feature>
<dbReference type="AlphaFoldDB" id="X1FM68"/>
<feature type="region of interest" description="Disordered" evidence="1">
    <location>
        <begin position="1"/>
        <end position="31"/>
    </location>
</feature>
<reference evidence="2" key="1">
    <citation type="journal article" date="2014" name="Front. Microbiol.">
        <title>High frequency of phylogenetically diverse reductive dehalogenase-homologous genes in deep subseafloor sedimentary metagenomes.</title>
        <authorList>
            <person name="Kawai M."/>
            <person name="Futagami T."/>
            <person name="Toyoda A."/>
            <person name="Takaki Y."/>
            <person name="Nishi S."/>
            <person name="Hori S."/>
            <person name="Arai W."/>
            <person name="Tsubouchi T."/>
            <person name="Morono Y."/>
            <person name="Uchiyama I."/>
            <person name="Ito T."/>
            <person name="Fujiyama A."/>
            <person name="Inagaki F."/>
            <person name="Takami H."/>
        </authorList>
    </citation>
    <scope>NUCLEOTIDE SEQUENCE</scope>
    <source>
        <strain evidence="2">Expedition CK06-06</strain>
    </source>
</reference>
<gene>
    <name evidence="2" type="ORF">S03H2_17756</name>
</gene>
<accession>X1FM68</accession>
<proteinExistence type="predicted"/>
<evidence type="ECO:0000313" key="2">
    <source>
        <dbReference type="EMBL" id="GAH33610.1"/>
    </source>
</evidence>
<dbReference type="EMBL" id="BARU01009177">
    <property type="protein sequence ID" value="GAH33610.1"/>
    <property type="molecule type" value="Genomic_DNA"/>
</dbReference>
<protein>
    <submittedName>
        <fullName evidence="2">Uncharacterized protein</fullName>
    </submittedName>
</protein>
<comment type="caution">
    <text evidence="2">The sequence shown here is derived from an EMBL/GenBank/DDBJ whole genome shotgun (WGS) entry which is preliminary data.</text>
</comment>